<comment type="function">
    <text evidence="11 12">Phosphorylation of dTMP to form dTDP in both de novo and salvage pathways of dTTP synthesis.</text>
</comment>
<dbReference type="FunFam" id="3.40.50.300:FF:000225">
    <property type="entry name" value="Thymidylate kinase"/>
    <property type="match status" value="1"/>
</dbReference>
<evidence type="ECO:0000313" key="15">
    <source>
        <dbReference type="Proteomes" id="UP000182063"/>
    </source>
</evidence>
<keyword evidence="5 12" id="KW-0545">Nucleotide biosynthesis</keyword>
<evidence type="ECO:0000256" key="12">
    <source>
        <dbReference type="HAMAP-Rule" id="MF_00165"/>
    </source>
</evidence>
<dbReference type="STRING" id="1921510.BSL82_01500"/>
<evidence type="ECO:0000256" key="9">
    <source>
        <dbReference type="ARBA" id="ARBA00029962"/>
    </source>
</evidence>
<accession>A0A1L3ZR84</accession>
<dbReference type="PROSITE" id="PS01331">
    <property type="entry name" value="THYMIDYLATE_KINASE"/>
    <property type="match status" value="1"/>
</dbReference>
<dbReference type="CDD" id="cd01672">
    <property type="entry name" value="TMPK"/>
    <property type="match status" value="1"/>
</dbReference>
<feature type="domain" description="Thymidylate kinase-like" evidence="13">
    <location>
        <begin position="8"/>
        <end position="198"/>
    </location>
</feature>
<dbReference type="SUPFAM" id="SSF52540">
    <property type="entry name" value="P-loop containing nucleoside triphosphate hydrolases"/>
    <property type="match status" value="1"/>
</dbReference>
<dbReference type="Gene3D" id="3.40.50.300">
    <property type="entry name" value="P-loop containing nucleotide triphosphate hydrolases"/>
    <property type="match status" value="1"/>
</dbReference>
<comment type="similarity">
    <text evidence="1 12">Belongs to the thymidylate kinase family.</text>
</comment>
<evidence type="ECO:0000256" key="4">
    <source>
        <dbReference type="ARBA" id="ARBA00022679"/>
    </source>
</evidence>
<dbReference type="KEGG" id="sphj:BSL82_01500"/>
<dbReference type="NCBIfam" id="TIGR00041">
    <property type="entry name" value="DTMP_kinase"/>
    <property type="match status" value="1"/>
</dbReference>
<dbReference type="GO" id="GO:0006233">
    <property type="term" value="P:dTDP biosynthetic process"/>
    <property type="evidence" value="ECO:0007669"/>
    <property type="project" value="InterPro"/>
</dbReference>
<evidence type="ECO:0000256" key="3">
    <source>
        <dbReference type="ARBA" id="ARBA00017144"/>
    </source>
</evidence>
<evidence type="ECO:0000256" key="2">
    <source>
        <dbReference type="ARBA" id="ARBA00012980"/>
    </source>
</evidence>
<proteinExistence type="inferred from homology"/>
<dbReference type="HAMAP" id="MF_00165">
    <property type="entry name" value="Thymidylate_kinase"/>
    <property type="match status" value="1"/>
</dbReference>
<evidence type="ECO:0000256" key="11">
    <source>
        <dbReference type="ARBA" id="ARBA00057735"/>
    </source>
</evidence>
<dbReference type="InterPro" id="IPR018095">
    <property type="entry name" value="Thymidylate_kin_CS"/>
</dbReference>
<keyword evidence="4 12" id="KW-0808">Transferase</keyword>
<dbReference type="EC" id="2.7.4.9" evidence="2 12"/>
<dbReference type="InterPro" id="IPR027417">
    <property type="entry name" value="P-loop_NTPase"/>
</dbReference>
<dbReference type="PANTHER" id="PTHR10344">
    <property type="entry name" value="THYMIDYLATE KINASE"/>
    <property type="match status" value="1"/>
</dbReference>
<dbReference type="Proteomes" id="UP000182063">
    <property type="component" value="Chromosome"/>
</dbReference>
<gene>
    <name evidence="12" type="primary">tmk</name>
    <name evidence="14" type="ORF">BSL82_01500</name>
</gene>
<dbReference type="GO" id="GO:0006227">
    <property type="term" value="P:dUDP biosynthetic process"/>
    <property type="evidence" value="ECO:0007669"/>
    <property type="project" value="TreeGrafter"/>
</dbReference>
<dbReference type="GO" id="GO:0005524">
    <property type="term" value="F:ATP binding"/>
    <property type="evidence" value="ECO:0007669"/>
    <property type="project" value="UniProtKB-UniRule"/>
</dbReference>
<dbReference type="EMBL" id="CP018221">
    <property type="protein sequence ID" value="API58138.1"/>
    <property type="molecule type" value="Genomic_DNA"/>
</dbReference>
<keyword evidence="8 12" id="KW-0067">ATP-binding</keyword>
<dbReference type="GO" id="GO:0005829">
    <property type="term" value="C:cytosol"/>
    <property type="evidence" value="ECO:0007669"/>
    <property type="project" value="TreeGrafter"/>
</dbReference>
<evidence type="ECO:0000256" key="7">
    <source>
        <dbReference type="ARBA" id="ARBA00022777"/>
    </source>
</evidence>
<dbReference type="PANTHER" id="PTHR10344:SF4">
    <property type="entry name" value="UMP-CMP KINASE 2, MITOCHONDRIAL"/>
    <property type="match status" value="1"/>
</dbReference>
<dbReference type="Pfam" id="PF02223">
    <property type="entry name" value="Thymidylate_kin"/>
    <property type="match status" value="1"/>
</dbReference>
<evidence type="ECO:0000256" key="5">
    <source>
        <dbReference type="ARBA" id="ARBA00022727"/>
    </source>
</evidence>
<evidence type="ECO:0000259" key="13">
    <source>
        <dbReference type="Pfam" id="PF02223"/>
    </source>
</evidence>
<sequence length="208" mass="21949">MAGRLITLEGGEGVGKSTQARLLCDWLSGQGTSAVATREPGGTPGAEAIRGLLLGGSEDRWSVTTEALLVAAARSDHVERLIRPALAAGKWVICDRFLDSTLAYQGGEGGLSDDVLLNLHDIASGGLRPDLTLVLTLDAEESARRAAARDGGRPDRFGARDAAFHRRIDAAFQARLKAEPVRCRQVDASGSAEEVTGRIRALVAPLLQ</sequence>
<evidence type="ECO:0000256" key="1">
    <source>
        <dbReference type="ARBA" id="ARBA00009776"/>
    </source>
</evidence>
<dbReference type="GO" id="GO:0006235">
    <property type="term" value="P:dTTP biosynthetic process"/>
    <property type="evidence" value="ECO:0007669"/>
    <property type="project" value="UniProtKB-UniRule"/>
</dbReference>
<comment type="catalytic activity">
    <reaction evidence="10 12">
        <text>dTMP + ATP = dTDP + ADP</text>
        <dbReference type="Rhea" id="RHEA:13517"/>
        <dbReference type="ChEBI" id="CHEBI:30616"/>
        <dbReference type="ChEBI" id="CHEBI:58369"/>
        <dbReference type="ChEBI" id="CHEBI:63528"/>
        <dbReference type="ChEBI" id="CHEBI:456216"/>
        <dbReference type="EC" id="2.7.4.9"/>
    </reaction>
</comment>
<keyword evidence="6 12" id="KW-0547">Nucleotide-binding</keyword>
<evidence type="ECO:0000256" key="10">
    <source>
        <dbReference type="ARBA" id="ARBA00048743"/>
    </source>
</evidence>
<evidence type="ECO:0000313" key="14">
    <source>
        <dbReference type="EMBL" id="API58138.1"/>
    </source>
</evidence>
<dbReference type="OrthoDB" id="9774907at2"/>
<dbReference type="GO" id="GO:0004798">
    <property type="term" value="F:dTMP kinase activity"/>
    <property type="evidence" value="ECO:0007669"/>
    <property type="project" value="UniProtKB-UniRule"/>
</dbReference>
<keyword evidence="7 12" id="KW-0418">Kinase</keyword>
<evidence type="ECO:0000256" key="6">
    <source>
        <dbReference type="ARBA" id="ARBA00022741"/>
    </source>
</evidence>
<feature type="binding site" evidence="12">
    <location>
        <begin position="10"/>
        <end position="17"/>
    </location>
    <ligand>
        <name>ATP</name>
        <dbReference type="ChEBI" id="CHEBI:30616"/>
    </ligand>
</feature>
<dbReference type="InterPro" id="IPR018094">
    <property type="entry name" value="Thymidylate_kinase"/>
</dbReference>
<protein>
    <recommendedName>
        <fullName evidence="3 12">Thymidylate kinase</fullName>
        <ecNumber evidence="2 12">2.7.4.9</ecNumber>
    </recommendedName>
    <alternativeName>
        <fullName evidence="9 12">dTMP kinase</fullName>
    </alternativeName>
</protein>
<dbReference type="RefSeq" id="WP_072595714.1">
    <property type="nucleotide sequence ID" value="NZ_CP018221.1"/>
</dbReference>
<dbReference type="InterPro" id="IPR039430">
    <property type="entry name" value="Thymidylate_kin-like_dom"/>
</dbReference>
<dbReference type="AlphaFoldDB" id="A0A1L3ZR84"/>
<name>A0A1L3ZR84_9SPHN</name>
<organism evidence="14 15">
    <name type="scientific">Tardibacter chloracetimidivorans</name>
    <dbReference type="NCBI Taxonomy" id="1921510"/>
    <lineage>
        <taxon>Bacteria</taxon>
        <taxon>Pseudomonadati</taxon>
        <taxon>Pseudomonadota</taxon>
        <taxon>Alphaproteobacteria</taxon>
        <taxon>Sphingomonadales</taxon>
        <taxon>Sphingomonadaceae</taxon>
        <taxon>Tardibacter</taxon>
    </lineage>
</organism>
<keyword evidence="15" id="KW-1185">Reference proteome</keyword>
<evidence type="ECO:0000256" key="8">
    <source>
        <dbReference type="ARBA" id="ARBA00022840"/>
    </source>
</evidence>
<reference evidence="15" key="1">
    <citation type="submission" date="2016-11" db="EMBL/GenBank/DDBJ databases">
        <title>Complete Genome Sequence of alachlor-degrading Sphingomonas sp. strain JJ-A5.</title>
        <authorList>
            <person name="Lee H."/>
            <person name="Ka J.-O."/>
        </authorList>
    </citation>
    <scope>NUCLEOTIDE SEQUENCE [LARGE SCALE GENOMIC DNA]</scope>
    <source>
        <strain evidence="15">JJ-A5</strain>
    </source>
</reference>